<reference evidence="1" key="1">
    <citation type="submission" date="2022-11" db="EMBL/GenBank/DDBJ databases">
        <title>beta-Carotene-producing bacterium, Jeongeuplla avenae sp. nov., alleviates the salt stress of Arabidopsis seedlings.</title>
        <authorList>
            <person name="Jiang L."/>
            <person name="Lee J."/>
        </authorList>
    </citation>
    <scope>NUCLEOTIDE SEQUENCE</scope>
    <source>
        <strain evidence="1">DY_R2A_6</strain>
    </source>
</reference>
<name>A0ACD4NJN3_9HYPH</name>
<evidence type="ECO:0000313" key="1">
    <source>
        <dbReference type="EMBL" id="WAJ27008.1"/>
    </source>
</evidence>
<accession>A0ACD4NJN3</accession>
<proteinExistence type="predicted"/>
<organism evidence="1 2">
    <name type="scientific">Antarcticirhabdus aurantiaca</name>
    <dbReference type="NCBI Taxonomy" id="2606717"/>
    <lineage>
        <taxon>Bacteria</taxon>
        <taxon>Pseudomonadati</taxon>
        <taxon>Pseudomonadota</taxon>
        <taxon>Alphaproteobacteria</taxon>
        <taxon>Hyphomicrobiales</taxon>
        <taxon>Aurantimonadaceae</taxon>
        <taxon>Antarcticirhabdus</taxon>
    </lineage>
</organism>
<keyword evidence="2" id="KW-1185">Reference proteome</keyword>
<gene>
    <name evidence="1" type="ORF">OXU80_19375</name>
</gene>
<protein>
    <submittedName>
        <fullName evidence="1">Response regulator</fullName>
    </submittedName>
</protein>
<evidence type="ECO:0000313" key="2">
    <source>
        <dbReference type="Proteomes" id="UP001163223"/>
    </source>
</evidence>
<sequence length="130" mass="14346">MTTGFADRRFVQPPNLKGLRILIAEDEFLVADEMALDFKFFGAEVVGPVPSLSEAFELLGDDKPLDGAVLDINLRGEMVFPLAEALRTRGVPFVFSTGYERWSIPTTYQSVPLCEKPVDSAKLAKALVRP</sequence>
<dbReference type="EMBL" id="CP113520">
    <property type="protein sequence ID" value="WAJ27008.1"/>
    <property type="molecule type" value="Genomic_DNA"/>
</dbReference>
<dbReference type="Proteomes" id="UP001163223">
    <property type="component" value="Chromosome"/>
</dbReference>